<accession>A0AAW5W276</accession>
<evidence type="ECO:0000313" key="6">
    <source>
        <dbReference type="EMBL" id="MCX5567552.1"/>
    </source>
</evidence>
<evidence type="ECO:0000313" key="7">
    <source>
        <dbReference type="Proteomes" id="UP001208074"/>
    </source>
</evidence>
<dbReference type="InterPro" id="IPR058163">
    <property type="entry name" value="LysR-type_TF_proteobact-type"/>
</dbReference>
<dbReference type="GO" id="GO:0006351">
    <property type="term" value="P:DNA-templated transcription"/>
    <property type="evidence" value="ECO:0007669"/>
    <property type="project" value="TreeGrafter"/>
</dbReference>
<protein>
    <submittedName>
        <fullName evidence="6">LysR family transcriptional regulator</fullName>
    </submittedName>
</protein>
<evidence type="ECO:0000256" key="1">
    <source>
        <dbReference type="ARBA" id="ARBA00009437"/>
    </source>
</evidence>
<evidence type="ECO:0000256" key="2">
    <source>
        <dbReference type="ARBA" id="ARBA00023015"/>
    </source>
</evidence>
<dbReference type="AlphaFoldDB" id="A0AAW5W276"/>
<dbReference type="InterPro" id="IPR036390">
    <property type="entry name" value="WH_DNA-bd_sf"/>
</dbReference>
<keyword evidence="2" id="KW-0805">Transcription regulation</keyword>
<comment type="similarity">
    <text evidence="1">Belongs to the LysR transcriptional regulatory family.</text>
</comment>
<dbReference type="Proteomes" id="UP001208074">
    <property type="component" value="Unassembled WGS sequence"/>
</dbReference>
<keyword evidence="3" id="KW-0238">DNA-binding</keyword>
<evidence type="ECO:0000256" key="3">
    <source>
        <dbReference type="ARBA" id="ARBA00023125"/>
    </source>
</evidence>
<dbReference type="InterPro" id="IPR036388">
    <property type="entry name" value="WH-like_DNA-bd_sf"/>
</dbReference>
<dbReference type="GO" id="GO:0043565">
    <property type="term" value="F:sequence-specific DNA binding"/>
    <property type="evidence" value="ECO:0007669"/>
    <property type="project" value="TreeGrafter"/>
</dbReference>
<dbReference type="FunFam" id="1.10.10.10:FF:000001">
    <property type="entry name" value="LysR family transcriptional regulator"/>
    <property type="match status" value="1"/>
</dbReference>
<dbReference type="EMBL" id="JAPKNB010000025">
    <property type="protein sequence ID" value="MCX5567552.1"/>
    <property type="molecule type" value="Genomic_DNA"/>
</dbReference>
<evidence type="ECO:0000256" key="4">
    <source>
        <dbReference type="ARBA" id="ARBA00023163"/>
    </source>
</evidence>
<proteinExistence type="inferred from homology"/>
<dbReference type="InterPro" id="IPR000847">
    <property type="entry name" value="LysR_HTH_N"/>
</dbReference>
<gene>
    <name evidence="6" type="ORF">OSH02_19455</name>
</gene>
<dbReference type="RefSeq" id="WP_026484893.1">
    <property type="nucleotide sequence ID" value="NZ_JAPKNB010000025.1"/>
</dbReference>
<sequence>MTESVKRFKESQRVEAAVFKDLTSLRIFVRTVETGNFSEVARRIGVTPAMVSRRIAAVEQDIGQRLFNRDTRRLVVTEAGERLYEYCVRALMELDQAAEELSSLRDEASGCLRMTVPAMLVSPFTV</sequence>
<dbReference type="Pfam" id="PF00126">
    <property type="entry name" value="HTH_1"/>
    <property type="match status" value="1"/>
</dbReference>
<organism evidence="6 7">
    <name type="scientific">Alcaligenes phenolicus</name>
    <dbReference type="NCBI Taxonomy" id="232846"/>
    <lineage>
        <taxon>Bacteria</taxon>
        <taxon>Pseudomonadati</taxon>
        <taxon>Pseudomonadota</taxon>
        <taxon>Betaproteobacteria</taxon>
        <taxon>Burkholderiales</taxon>
        <taxon>Alcaligenaceae</taxon>
        <taxon>Alcaligenes</taxon>
    </lineage>
</organism>
<feature type="domain" description="HTH lysR-type" evidence="5">
    <location>
        <begin position="21"/>
        <end position="77"/>
    </location>
</feature>
<reference evidence="6" key="1">
    <citation type="submission" date="2022-11" db="EMBL/GenBank/DDBJ databases">
        <title>Biodiversity and phylogenetic relationships of bacteria.</title>
        <authorList>
            <person name="Machado R.A.R."/>
            <person name="Bhat A."/>
            <person name="Loulou A."/>
            <person name="Kallel S."/>
        </authorList>
    </citation>
    <scope>NUCLEOTIDE SEQUENCE</scope>
    <source>
        <strain evidence="6">DSM 16503</strain>
    </source>
</reference>
<dbReference type="GO" id="GO:0003700">
    <property type="term" value="F:DNA-binding transcription factor activity"/>
    <property type="evidence" value="ECO:0007669"/>
    <property type="project" value="InterPro"/>
</dbReference>
<dbReference type="Gene3D" id="1.10.10.10">
    <property type="entry name" value="Winged helix-like DNA-binding domain superfamily/Winged helix DNA-binding domain"/>
    <property type="match status" value="1"/>
</dbReference>
<dbReference type="PROSITE" id="PS50931">
    <property type="entry name" value="HTH_LYSR"/>
    <property type="match status" value="1"/>
</dbReference>
<name>A0AAW5W276_9BURK</name>
<keyword evidence="4" id="KW-0804">Transcription</keyword>
<evidence type="ECO:0000259" key="5">
    <source>
        <dbReference type="PROSITE" id="PS50931"/>
    </source>
</evidence>
<comment type="caution">
    <text evidence="6">The sequence shown here is derived from an EMBL/GenBank/DDBJ whole genome shotgun (WGS) entry which is preliminary data.</text>
</comment>
<dbReference type="SUPFAM" id="SSF46785">
    <property type="entry name" value="Winged helix' DNA-binding domain"/>
    <property type="match status" value="1"/>
</dbReference>
<dbReference type="PANTHER" id="PTHR30537">
    <property type="entry name" value="HTH-TYPE TRANSCRIPTIONAL REGULATOR"/>
    <property type="match status" value="1"/>
</dbReference>
<dbReference type="PANTHER" id="PTHR30537:SF5">
    <property type="entry name" value="HTH-TYPE TRANSCRIPTIONAL ACTIVATOR TTDR-RELATED"/>
    <property type="match status" value="1"/>
</dbReference>